<dbReference type="PANTHER" id="PTHR21600">
    <property type="entry name" value="MITOCHONDRIAL RNA PSEUDOURIDINE SYNTHASE"/>
    <property type="match status" value="1"/>
</dbReference>
<accession>A0A7R9W9H7</accession>
<dbReference type="SUPFAM" id="SSF55120">
    <property type="entry name" value="Pseudouridine synthase"/>
    <property type="match status" value="1"/>
</dbReference>
<keyword evidence="2" id="KW-0732">Signal</keyword>
<dbReference type="GO" id="GO:0009982">
    <property type="term" value="F:pseudouridine synthase activity"/>
    <property type="evidence" value="ECO:0007669"/>
    <property type="project" value="InterPro"/>
</dbReference>
<dbReference type="EMBL" id="HBED01031373">
    <property type="protein sequence ID" value="CAD8316894.1"/>
    <property type="molecule type" value="Transcribed_RNA"/>
</dbReference>
<dbReference type="PANTHER" id="PTHR21600:SF87">
    <property type="entry name" value="RNA PSEUDOURIDYLATE SYNTHASE DOMAIN-CONTAINING PROTEIN 1"/>
    <property type="match status" value="1"/>
</dbReference>
<sequence length="334" mass="35209">MKLFSAALPFVLAASASAFAPAPPSAFRTSSSLSSAALEYDAIVSAGPGVDAAEFKAKLAANREKMSEKDKTSKALSKEDLNVVFEDEHIIVVDKPAGVLSVPGRDGNPSMQQAVFDAYGCESGNPGKMICHRLGMDTSGLMVFARTDHALRDLNAQFRTRKVVRKYEALVCGSVGGESGSVDLPLMMDYENPPYMIVSTEERQRALIGLDADDVGKKVLENEKSSLTEYTVVGTEEMGGSPVTRLELTSVTGRTHQLNVHCAAIGHPIVGDKVYGLGGDAASSGGLEGVGGASAEEQEAINGAASAMCVHAKSLAFRHPGTREQMSFESKASF</sequence>
<dbReference type="GO" id="GO:0000455">
    <property type="term" value="P:enzyme-directed rRNA pseudouridine synthesis"/>
    <property type="evidence" value="ECO:0007669"/>
    <property type="project" value="TreeGrafter"/>
</dbReference>
<feature type="signal peptide" evidence="2">
    <location>
        <begin position="1"/>
        <end position="18"/>
    </location>
</feature>
<dbReference type="AlphaFoldDB" id="A0A7R9W9H7"/>
<dbReference type="PROSITE" id="PS01129">
    <property type="entry name" value="PSI_RLU"/>
    <property type="match status" value="1"/>
</dbReference>
<feature type="domain" description="Pseudouridine synthase RsuA/RluA-like" evidence="3">
    <location>
        <begin position="89"/>
        <end position="264"/>
    </location>
</feature>
<comment type="similarity">
    <text evidence="1">Belongs to the pseudouridine synthase RluA family.</text>
</comment>
<evidence type="ECO:0000256" key="1">
    <source>
        <dbReference type="ARBA" id="ARBA00010876"/>
    </source>
</evidence>
<dbReference type="InterPro" id="IPR006224">
    <property type="entry name" value="PsdUridine_synth_RluA-like_CS"/>
</dbReference>
<dbReference type="CDD" id="cd02869">
    <property type="entry name" value="PseudoU_synth_RluA_like"/>
    <property type="match status" value="1"/>
</dbReference>
<dbReference type="Gene3D" id="3.30.2350.10">
    <property type="entry name" value="Pseudouridine synthase"/>
    <property type="match status" value="1"/>
</dbReference>
<dbReference type="Pfam" id="PF00849">
    <property type="entry name" value="PseudoU_synth_2"/>
    <property type="match status" value="1"/>
</dbReference>
<feature type="chain" id="PRO_5030675625" description="Pseudouridine synthase RsuA/RluA-like domain-containing protein" evidence="2">
    <location>
        <begin position="19"/>
        <end position="334"/>
    </location>
</feature>
<reference evidence="4" key="1">
    <citation type="submission" date="2021-01" db="EMBL/GenBank/DDBJ databases">
        <authorList>
            <person name="Corre E."/>
            <person name="Pelletier E."/>
            <person name="Niang G."/>
            <person name="Scheremetjew M."/>
            <person name="Finn R."/>
            <person name="Kale V."/>
            <person name="Holt S."/>
            <person name="Cochrane G."/>
            <person name="Meng A."/>
            <person name="Brown T."/>
            <person name="Cohen L."/>
        </authorList>
    </citation>
    <scope>NUCLEOTIDE SEQUENCE</scope>
    <source>
        <strain evidence="4">CCMP147</strain>
    </source>
</reference>
<dbReference type="InterPro" id="IPR006145">
    <property type="entry name" value="PsdUridine_synth_RsuA/RluA"/>
</dbReference>
<proteinExistence type="inferred from homology"/>
<evidence type="ECO:0000259" key="3">
    <source>
        <dbReference type="Pfam" id="PF00849"/>
    </source>
</evidence>
<dbReference type="InterPro" id="IPR050188">
    <property type="entry name" value="RluA_PseudoU_synthase"/>
</dbReference>
<organism evidence="4">
    <name type="scientific">Pseudictyota dubia</name>
    <dbReference type="NCBI Taxonomy" id="2749911"/>
    <lineage>
        <taxon>Eukaryota</taxon>
        <taxon>Sar</taxon>
        <taxon>Stramenopiles</taxon>
        <taxon>Ochrophyta</taxon>
        <taxon>Bacillariophyta</taxon>
        <taxon>Mediophyceae</taxon>
        <taxon>Biddulphiophycidae</taxon>
        <taxon>Eupodiscales</taxon>
        <taxon>Odontellaceae</taxon>
        <taxon>Pseudictyota</taxon>
    </lineage>
</organism>
<dbReference type="GO" id="GO:0003723">
    <property type="term" value="F:RNA binding"/>
    <property type="evidence" value="ECO:0007669"/>
    <property type="project" value="InterPro"/>
</dbReference>
<evidence type="ECO:0000256" key="2">
    <source>
        <dbReference type="SAM" id="SignalP"/>
    </source>
</evidence>
<gene>
    <name evidence="4" type="ORF">TDUB1175_LOCUS15687</name>
</gene>
<evidence type="ECO:0000313" key="4">
    <source>
        <dbReference type="EMBL" id="CAD8316894.1"/>
    </source>
</evidence>
<name>A0A7R9W9H7_9STRA</name>
<protein>
    <recommendedName>
        <fullName evidence="3">Pseudouridine synthase RsuA/RluA-like domain-containing protein</fullName>
    </recommendedName>
</protein>
<dbReference type="InterPro" id="IPR020103">
    <property type="entry name" value="PsdUridine_synth_cat_dom_sf"/>
</dbReference>